<gene>
    <name evidence="2" type="ORF">PM64421b_00042</name>
</gene>
<feature type="coiled-coil region" evidence="1">
    <location>
        <begin position="145"/>
        <end position="172"/>
    </location>
</feature>
<evidence type="ECO:0008006" key="3">
    <source>
        <dbReference type="Google" id="ProtNLM"/>
    </source>
</evidence>
<keyword evidence="2" id="KW-0614">Plasmid</keyword>
<geneLocation type="plasmid" evidence="2">
    <name>pPM64421b</name>
</geneLocation>
<dbReference type="AlphaFoldDB" id="A0A218N4C2"/>
<evidence type="ECO:0000313" key="2">
    <source>
        <dbReference type="EMBL" id="ASF81039.1"/>
    </source>
</evidence>
<protein>
    <recommendedName>
        <fullName evidence="3">DNA distortion polypeptide 1</fullName>
    </recommendedName>
</protein>
<dbReference type="InterPro" id="IPR048235">
    <property type="entry name" value="DDP1-like"/>
</dbReference>
<proteinExistence type="predicted"/>
<dbReference type="NCBIfam" id="NF041451">
    <property type="entry name" value="DDP1"/>
    <property type="match status" value="1"/>
</dbReference>
<reference evidence="2" key="1">
    <citation type="submission" date="2017-05" db="EMBL/GenBank/DDBJ databases">
        <authorList>
            <person name="Song R."/>
            <person name="Chenine A.L."/>
            <person name="Ruprecht R.M."/>
        </authorList>
    </citation>
    <scope>NUCLEOTIDE SEQUENCE</scope>
    <source>
        <strain evidence="2">A64421</strain>
        <plasmid evidence="2">pPM64421b</plasmid>
    </source>
</reference>
<accession>A0A218N4C2</accession>
<dbReference type="RefSeq" id="WP_036896470.1">
    <property type="nucleotide sequence ID" value="NZ_BGKS01000041.1"/>
</dbReference>
<organism evidence="2">
    <name type="scientific">Proteus mirabilis</name>
    <dbReference type="NCBI Taxonomy" id="584"/>
    <lineage>
        <taxon>Bacteria</taxon>
        <taxon>Pseudomonadati</taxon>
        <taxon>Pseudomonadota</taxon>
        <taxon>Gammaproteobacteria</taxon>
        <taxon>Enterobacterales</taxon>
        <taxon>Morganellaceae</taxon>
        <taxon>Proteus</taxon>
    </lineage>
</organism>
<name>A0A218N4C2_PROMI</name>
<dbReference type="EMBL" id="MF150117">
    <property type="protein sequence ID" value="ASF81039.1"/>
    <property type="molecule type" value="Genomic_DNA"/>
</dbReference>
<evidence type="ECO:0000256" key="1">
    <source>
        <dbReference type="SAM" id="Coils"/>
    </source>
</evidence>
<keyword evidence="1" id="KW-0175">Coiled coil</keyword>
<sequence>MKQINFRINDNEYELYHKKVKENLNMSLPSFYKLVGNMMLNKDKDIKETLSDHAISIGEESDYTDKRAYLYLTAEQENALITSAKKHGWSLSREMRFRLQTTLSNEMDFFDQELQEMKLCRNHIKRIGLNINMILRRDEGRVLDKEGMRQDMQALTEQLNELENKFNYFINKCKGRIIANRL</sequence>